<organism evidence="2 3">
    <name type="scientific">Halocaridina rubra</name>
    <name type="common">Hawaiian red shrimp</name>
    <dbReference type="NCBI Taxonomy" id="373956"/>
    <lineage>
        <taxon>Eukaryota</taxon>
        <taxon>Metazoa</taxon>
        <taxon>Ecdysozoa</taxon>
        <taxon>Arthropoda</taxon>
        <taxon>Crustacea</taxon>
        <taxon>Multicrustacea</taxon>
        <taxon>Malacostraca</taxon>
        <taxon>Eumalacostraca</taxon>
        <taxon>Eucarida</taxon>
        <taxon>Decapoda</taxon>
        <taxon>Pleocyemata</taxon>
        <taxon>Caridea</taxon>
        <taxon>Atyoidea</taxon>
        <taxon>Atyidae</taxon>
        <taxon>Halocaridina</taxon>
    </lineage>
</organism>
<feature type="transmembrane region" description="Helical" evidence="1">
    <location>
        <begin position="127"/>
        <end position="150"/>
    </location>
</feature>
<evidence type="ECO:0000313" key="2">
    <source>
        <dbReference type="EMBL" id="KAK7073523.1"/>
    </source>
</evidence>
<keyword evidence="1" id="KW-0472">Membrane</keyword>
<dbReference type="EMBL" id="JAXCGZ010012566">
    <property type="protein sequence ID" value="KAK7073523.1"/>
    <property type="molecule type" value="Genomic_DNA"/>
</dbReference>
<accession>A0AAN9A3D2</accession>
<keyword evidence="1" id="KW-1133">Transmembrane helix</keyword>
<keyword evidence="1" id="KW-0812">Transmembrane</keyword>
<name>A0AAN9A3D2_HALRR</name>
<comment type="caution">
    <text evidence="2">The sequence shown here is derived from an EMBL/GenBank/DDBJ whole genome shotgun (WGS) entry which is preliminary data.</text>
</comment>
<sequence>MLYINTYLPREVKFSHHQSYVSGSSCQVTEFHINILKLITTLIEVSTSKYGVLSTARFRHPRWQYLCRRDLVFSPLFHQEKDLFISFSYKGHHVLDASHSLPQVALLITPHFKRQLRMFPVRDGSLYLSKVVHFPVFCLVLYDFIFSSLIEGAILRN</sequence>
<keyword evidence="3" id="KW-1185">Reference proteome</keyword>
<dbReference type="Proteomes" id="UP001381693">
    <property type="component" value="Unassembled WGS sequence"/>
</dbReference>
<reference evidence="2 3" key="1">
    <citation type="submission" date="2023-11" db="EMBL/GenBank/DDBJ databases">
        <title>Halocaridina rubra genome assembly.</title>
        <authorList>
            <person name="Smith C."/>
        </authorList>
    </citation>
    <scope>NUCLEOTIDE SEQUENCE [LARGE SCALE GENOMIC DNA]</scope>
    <source>
        <strain evidence="2">EP-1</strain>
        <tissue evidence="2">Whole</tissue>
    </source>
</reference>
<gene>
    <name evidence="2" type="ORF">SK128_020679</name>
</gene>
<evidence type="ECO:0000256" key="1">
    <source>
        <dbReference type="SAM" id="Phobius"/>
    </source>
</evidence>
<evidence type="ECO:0000313" key="3">
    <source>
        <dbReference type="Proteomes" id="UP001381693"/>
    </source>
</evidence>
<dbReference type="AlphaFoldDB" id="A0AAN9A3D2"/>
<protein>
    <submittedName>
        <fullName evidence="2">Uncharacterized protein</fullName>
    </submittedName>
</protein>
<proteinExistence type="predicted"/>